<feature type="transmembrane region" description="Helical" evidence="7">
    <location>
        <begin position="428"/>
        <end position="453"/>
    </location>
</feature>
<feature type="transmembrane region" description="Helical" evidence="7">
    <location>
        <begin position="29"/>
        <end position="48"/>
    </location>
</feature>
<dbReference type="GO" id="GO:0005886">
    <property type="term" value="C:plasma membrane"/>
    <property type="evidence" value="ECO:0007669"/>
    <property type="project" value="TreeGrafter"/>
</dbReference>
<dbReference type="AlphaFoldDB" id="A0A9P8QJ74"/>
<evidence type="ECO:0000256" key="4">
    <source>
        <dbReference type="ARBA" id="ARBA00022692"/>
    </source>
</evidence>
<organism evidence="9 10">
    <name type="scientific">Trichoderma cornu-damae</name>
    <dbReference type="NCBI Taxonomy" id="654480"/>
    <lineage>
        <taxon>Eukaryota</taxon>
        <taxon>Fungi</taxon>
        <taxon>Dikarya</taxon>
        <taxon>Ascomycota</taxon>
        <taxon>Pezizomycotina</taxon>
        <taxon>Sordariomycetes</taxon>
        <taxon>Hypocreomycetidae</taxon>
        <taxon>Hypocreales</taxon>
        <taxon>Hypocreaceae</taxon>
        <taxon>Trichoderma</taxon>
    </lineage>
</organism>
<name>A0A9P8QJ74_9HYPO</name>
<feature type="transmembrane region" description="Helical" evidence="7">
    <location>
        <begin position="190"/>
        <end position="213"/>
    </location>
</feature>
<feature type="transmembrane region" description="Helical" evidence="7">
    <location>
        <begin position="358"/>
        <end position="381"/>
    </location>
</feature>
<evidence type="ECO:0000259" key="8">
    <source>
        <dbReference type="PROSITE" id="PS50850"/>
    </source>
</evidence>
<evidence type="ECO:0000313" key="10">
    <source>
        <dbReference type="Proteomes" id="UP000827724"/>
    </source>
</evidence>
<feature type="transmembrane region" description="Helical" evidence="7">
    <location>
        <begin position="122"/>
        <end position="143"/>
    </location>
</feature>
<keyword evidence="4 7" id="KW-0812">Transmembrane</keyword>
<feature type="non-terminal residue" evidence="9">
    <location>
        <position position="1"/>
    </location>
</feature>
<feature type="domain" description="Major facilitator superfamily (MFS) profile" evidence="8">
    <location>
        <begin position="1"/>
        <end position="454"/>
    </location>
</feature>
<keyword evidence="10" id="KW-1185">Reference proteome</keyword>
<evidence type="ECO:0000256" key="7">
    <source>
        <dbReference type="SAM" id="Phobius"/>
    </source>
</evidence>
<dbReference type="InterPro" id="IPR036259">
    <property type="entry name" value="MFS_trans_sf"/>
</dbReference>
<dbReference type="GO" id="GO:0022857">
    <property type="term" value="F:transmembrane transporter activity"/>
    <property type="evidence" value="ECO:0007669"/>
    <property type="project" value="InterPro"/>
</dbReference>
<dbReference type="Gene3D" id="1.20.1250.20">
    <property type="entry name" value="MFS general substrate transporter like domains"/>
    <property type="match status" value="1"/>
</dbReference>
<feature type="transmembrane region" description="Helical" evidence="7">
    <location>
        <begin position="233"/>
        <end position="255"/>
    </location>
</feature>
<dbReference type="SUPFAM" id="SSF103473">
    <property type="entry name" value="MFS general substrate transporter"/>
    <property type="match status" value="1"/>
</dbReference>
<keyword evidence="6 7" id="KW-0472">Membrane</keyword>
<keyword evidence="5 7" id="KW-1133">Transmembrane helix</keyword>
<dbReference type="PANTHER" id="PTHR23501">
    <property type="entry name" value="MAJOR FACILITATOR SUPERFAMILY"/>
    <property type="match status" value="1"/>
</dbReference>
<dbReference type="Pfam" id="PF07690">
    <property type="entry name" value="MFS_1"/>
    <property type="match status" value="1"/>
</dbReference>
<dbReference type="Proteomes" id="UP000827724">
    <property type="component" value="Unassembled WGS sequence"/>
</dbReference>
<evidence type="ECO:0000256" key="2">
    <source>
        <dbReference type="ARBA" id="ARBA00007520"/>
    </source>
</evidence>
<feature type="transmembrane region" description="Helical" evidence="7">
    <location>
        <begin position="158"/>
        <end position="178"/>
    </location>
</feature>
<evidence type="ECO:0000256" key="5">
    <source>
        <dbReference type="ARBA" id="ARBA00022989"/>
    </source>
</evidence>
<feature type="transmembrane region" description="Helical" evidence="7">
    <location>
        <begin position="325"/>
        <end position="346"/>
    </location>
</feature>
<gene>
    <name evidence="9" type="ORF">Trco_007409</name>
</gene>
<feature type="transmembrane region" description="Helical" evidence="7">
    <location>
        <begin position="55"/>
        <end position="76"/>
    </location>
</feature>
<evidence type="ECO:0000313" key="9">
    <source>
        <dbReference type="EMBL" id="KAH6603963.1"/>
    </source>
</evidence>
<proteinExistence type="inferred from homology"/>
<comment type="subcellular location">
    <subcellularLocation>
        <location evidence="1">Membrane</location>
        <topology evidence="1">Multi-pass membrane protein</topology>
    </subcellularLocation>
</comment>
<dbReference type="InterPro" id="IPR011701">
    <property type="entry name" value="MFS"/>
</dbReference>
<evidence type="ECO:0000256" key="1">
    <source>
        <dbReference type="ARBA" id="ARBA00004141"/>
    </source>
</evidence>
<evidence type="ECO:0000256" key="3">
    <source>
        <dbReference type="ARBA" id="ARBA00022448"/>
    </source>
</evidence>
<protein>
    <submittedName>
        <fullName evidence="9">Major facilitator superfamily domain</fullName>
    </submittedName>
</protein>
<feature type="transmembrane region" description="Helical" evidence="7">
    <location>
        <begin position="88"/>
        <end position="110"/>
    </location>
</feature>
<dbReference type="InterPro" id="IPR020846">
    <property type="entry name" value="MFS_dom"/>
</dbReference>
<evidence type="ECO:0000256" key="6">
    <source>
        <dbReference type="ARBA" id="ARBA00023136"/>
    </source>
</evidence>
<reference evidence="9" key="1">
    <citation type="submission" date="2021-08" db="EMBL/GenBank/DDBJ databases">
        <title>Chromosome-Level Trichoderma cornu-damae using Hi-C Data.</title>
        <authorList>
            <person name="Kim C.S."/>
        </authorList>
    </citation>
    <scope>NUCLEOTIDE SEQUENCE</scope>
    <source>
        <strain evidence="9">KA19-0412C</strain>
    </source>
</reference>
<comment type="caution">
    <text evidence="9">The sequence shown here is derived from an EMBL/GenBank/DDBJ whole genome shotgun (WGS) entry which is preliminary data.</text>
</comment>
<keyword evidence="3" id="KW-0813">Transport</keyword>
<sequence length="454" mass="48031">MAVLSDVEKVPCSNCLNRGKANGMFDIKWLFIASVIAFEVGSVLCGAAHDMSTVIVGRAISGVGGAGIYCGGLTYISVTTSERERPLYLSGIAVVWGVGSVLGPLIGGAFAQSSATWRWSFYINPVIAGVLAPAFLFCMPSIVLTDAPLVQKLRNTDWLAIVVFFGGSISYTMAITFGGSVYPFNSGSEIGLWVATGVLLLAFVGVTIFHPGVSSSDKLYPSHFMRSLELNILQLQIFLSAGSMITTIYYAPLLFQFTRGDGALEAGVRLLPLISMIVFFSVANGGIMPIHGYHMPWYVFGNAMTLVGSALMYTSDAHTSTSRLYAYTALIGIGVGSFITAGFAVVQAQLPAHEVNNAVGFMSIGQSLGQISILAIAGTLFQNIGAEKLRRILPSASQAEIQQLLAGTTSAYFQSLSGANREEVIEQIALSISNVFALIMAAAALGLVTSLFLS</sequence>
<comment type="similarity">
    <text evidence="2">Belongs to the major facilitator superfamily. TCR/Tet family.</text>
</comment>
<dbReference type="EMBL" id="JAIWOZ010000006">
    <property type="protein sequence ID" value="KAH6603963.1"/>
    <property type="molecule type" value="Genomic_DNA"/>
</dbReference>
<feature type="transmembrane region" description="Helical" evidence="7">
    <location>
        <begin position="267"/>
        <end position="289"/>
    </location>
</feature>
<dbReference type="OrthoDB" id="4888636at2759"/>
<dbReference type="PANTHER" id="PTHR23501:SF12">
    <property type="entry name" value="MAJOR FACILITATOR SUPERFAMILY (MFS) PROFILE DOMAIN-CONTAINING PROTEIN-RELATED"/>
    <property type="match status" value="1"/>
</dbReference>
<accession>A0A9P8QJ74</accession>
<feature type="transmembrane region" description="Helical" evidence="7">
    <location>
        <begin position="295"/>
        <end position="313"/>
    </location>
</feature>
<dbReference type="PROSITE" id="PS50850">
    <property type="entry name" value="MFS"/>
    <property type="match status" value="1"/>
</dbReference>